<evidence type="ECO:0000256" key="1">
    <source>
        <dbReference type="SAM" id="MobiDB-lite"/>
    </source>
</evidence>
<accession>A0A9K3M7P8</accession>
<feature type="compositionally biased region" description="Acidic residues" evidence="1">
    <location>
        <begin position="40"/>
        <end position="50"/>
    </location>
</feature>
<name>A0A9K3M7P8_9STRA</name>
<dbReference type="InterPro" id="IPR050994">
    <property type="entry name" value="At_inactive_RLKs"/>
</dbReference>
<reference evidence="3" key="2">
    <citation type="submission" date="2021-04" db="EMBL/GenBank/DDBJ databases">
        <authorList>
            <person name="Podell S."/>
        </authorList>
    </citation>
    <scope>NUCLEOTIDE SEQUENCE</scope>
    <source>
        <strain evidence="3">Hildebrandi</strain>
    </source>
</reference>
<evidence type="ECO:0000256" key="2">
    <source>
        <dbReference type="SAM" id="Phobius"/>
    </source>
</evidence>
<evidence type="ECO:0000313" key="4">
    <source>
        <dbReference type="Proteomes" id="UP000693970"/>
    </source>
</evidence>
<dbReference type="OrthoDB" id="39747at2759"/>
<dbReference type="InterPro" id="IPR001611">
    <property type="entry name" value="Leu-rich_rpt"/>
</dbReference>
<keyword evidence="4" id="KW-1185">Reference proteome</keyword>
<dbReference type="EMBL" id="JAGRRH010000001">
    <property type="protein sequence ID" value="KAG7373681.1"/>
    <property type="molecule type" value="Genomic_DNA"/>
</dbReference>
<gene>
    <name evidence="3" type="ORF">IV203_012776</name>
</gene>
<feature type="compositionally biased region" description="Polar residues" evidence="1">
    <location>
        <begin position="1"/>
        <end position="18"/>
    </location>
</feature>
<feature type="region of interest" description="Disordered" evidence="1">
    <location>
        <begin position="1"/>
        <end position="65"/>
    </location>
</feature>
<feature type="transmembrane region" description="Helical" evidence="2">
    <location>
        <begin position="97"/>
        <end position="120"/>
    </location>
</feature>
<reference evidence="3" key="1">
    <citation type="journal article" date="2021" name="Sci. Rep.">
        <title>Diploid genomic architecture of Nitzschia inconspicua, an elite biomass production diatom.</title>
        <authorList>
            <person name="Oliver A."/>
            <person name="Podell S."/>
            <person name="Pinowska A."/>
            <person name="Traller J.C."/>
            <person name="Smith S.R."/>
            <person name="McClure R."/>
            <person name="Beliaev A."/>
            <person name="Bohutskyi P."/>
            <person name="Hill E.A."/>
            <person name="Rabines A."/>
            <person name="Zheng H."/>
            <person name="Allen L.Z."/>
            <person name="Kuo A."/>
            <person name="Grigoriev I.V."/>
            <person name="Allen A.E."/>
            <person name="Hazlebeck D."/>
            <person name="Allen E.E."/>
        </authorList>
    </citation>
    <scope>NUCLEOTIDE SEQUENCE</scope>
    <source>
        <strain evidence="3">Hildebrandi</strain>
    </source>
</reference>
<organism evidence="3 4">
    <name type="scientific">Nitzschia inconspicua</name>
    <dbReference type="NCBI Taxonomy" id="303405"/>
    <lineage>
        <taxon>Eukaryota</taxon>
        <taxon>Sar</taxon>
        <taxon>Stramenopiles</taxon>
        <taxon>Ochrophyta</taxon>
        <taxon>Bacillariophyta</taxon>
        <taxon>Bacillariophyceae</taxon>
        <taxon>Bacillariophycidae</taxon>
        <taxon>Bacillariales</taxon>
        <taxon>Bacillariaceae</taxon>
        <taxon>Nitzschia</taxon>
    </lineage>
</organism>
<proteinExistence type="predicted"/>
<sequence>MLSSSIRSGQLHRSNNADATGDSVIEALQRQRQHQRRQEEEEEDDDDEEEKSAADAAVDAAVDDDDKDIETAATTGNEKIPSSPLILPRNDNKDVLVVDYLFILALIVIVLSVSIGVVYFKEKDLSTVTSNTEDMHAPLPFASLDEYYNHVLSIVRRSPSNVTNIRRWTDPTEPQYNALQFLVYQDTLGNPPLYRIDATEVEQRLAVLIMYFATGGPIFWTTKDWIQAGVHECDWNFVECSQVPIASGPSDDNNTTEITTQFVVIELNLEHLSLAYSLPTEPFAWLSQLEVLDVSHNRLQGTIPWTLWTLTHLESLYLERNDLEGQLPTSLSHLSHLIHLNVDDNRLTGPLPLYLPGQGDGTYNDADKTMATSTTTTTTTIQTTLRSFIGAMNQFTGSIPNTWWPQSHYNNNNGNTPTSNCYDCHYQYYHRLLCHGSIEFRIQFVDGDVTIGAGFVDQVTILTLTLNGGMNGIVPTELGQLTNLQRLTLAHNTFTGTFPFDYIMPLPQLMWLTISTNQLEGTIPASALIRDTPGATVLLLIIILGK</sequence>
<protein>
    <submittedName>
        <fullName evidence="3">RHS repeat-associated core domain containing protein</fullName>
    </submittedName>
</protein>
<evidence type="ECO:0000313" key="3">
    <source>
        <dbReference type="EMBL" id="KAG7373681.1"/>
    </source>
</evidence>
<keyword evidence="2" id="KW-1133">Transmembrane helix</keyword>
<dbReference type="AlphaFoldDB" id="A0A9K3M7P8"/>
<comment type="caution">
    <text evidence="3">The sequence shown here is derived from an EMBL/GenBank/DDBJ whole genome shotgun (WGS) entry which is preliminary data.</text>
</comment>
<dbReference type="PANTHER" id="PTHR48010">
    <property type="entry name" value="OS05G0588300 PROTEIN"/>
    <property type="match status" value="1"/>
</dbReference>
<dbReference type="Proteomes" id="UP000693970">
    <property type="component" value="Unassembled WGS sequence"/>
</dbReference>
<keyword evidence="2" id="KW-0812">Transmembrane</keyword>
<dbReference type="Pfam" id="PF13855">
    <property type="entry name" value="LRR_8"/>
    <property type="match status" value="1"/>
</dbReference>
<keyword evidence="2" id="KW-0472">Membrane</keyword>
<dbReference type="PANTHER" id="PTHR48010:SF55">
    <property type="entry name" value="OS01G0607900 PROTEIN"/>
    <property type="match status" value="1"/>
</dbReference>